<dbReference type="KEGG" id="mmai:sS8_0249"/>
<dbReference type="PANTHER" id="PTHR33279:SF6">
    <property type="entry name" value="SULFUR CARRIER PROTEIN YEDF-RELATED"/>
    <property type="match status" value="1"/>
</dbReference>
<sequence>MQAETIDLTGLMCPIPILRIKQKLAVSASGTVLRLLCTDPQAPEDFKIFASRGAIELLNITETASGSEITIRKKEP</sequence>
<evidence type="ECO:0000313" key="3">
    <source>
        <dbReference type="EMBL" id="BBA32217.1"/>
    </source>
</evidence>
<gene>
    <name evidence="3" type="ORF">sS8_0249</name>
</gene>
<dbReference type="InterPro" id="IPR036868">
    <property type="entry name" value="TusA-like_sf"/>
</dbReference>
<dbReference type="SUPFAM" id="SSF64307">
    <property type="entry name" value="SirA-like"/>
    <property type="match status" value="1"/>
</dbReference>
<dbReference type="PROSITE" id="PS01148">
    <property type="entry name" value="UPF0033"/>
    <property type="match status" value="1"/>
</dbReference>
<dbReference type="RefSeq" id="WP_119628050.1">
    <property type="nucleotide sequence ID" value="NZ_AP017928.1"/>
</dbReference>
<dbReference type="PANTHER" id="PTHR33279">
    <property type="entry name" value="SULFUR CARRIER PROTEIN YEDF-RELATED"/>
    <property type="match status" value="1"/>
</dbReference>
<dbReference type="EMBL" id="AP017928">
    <property type="protein sequence ID" value="BBA32217.1"/>
    <property type="molecule type" value="Genomic_DNA"/>
</dbReference>
<evidence type="ECO:0000256" key="1">
    <source>
        <dbReference type="ARBA" id="ARBA00008984"/>
    </source>
</evidence>
<accession>A0A286P3J5</accession>
<proteinExistence type="inferred from homology"/>
<evidence type="ECO:0000259" key="2">
    <source>
        <dbReference type="PROSITE" id="PS01148"/>
    </source>
</evidence>
<dbReference type="InterPro" id="IPR001455">
    <property type="entry name" value="TusA-like"/>
</dbReference>
<dbReference type="AlphaFoldDB" id="A0A286P3J5"/>
<dbReference type="Pfam" id="PF01206">
    <property type="entry name" value="TusA"/>
    <property type="match status" value="1"/>
</dbReference>
<feature type="domain" description="UPF0033" evidence="2">
    <location>
        <begin position="6"/>
        <end position="30"/>
    </location>
</feature>
<reference evidence="3 4" key="1">
    <citation type="submission" date="2016-12" db="EMBL/GenBank/DDBJ databases">
        <title>Genome sequencing of Methylocaldum marinum.</title>
        <authorList>
            <person name="Takeuchi M."/>
            <person name="Kamagata Y."/>
            <person name="Hiraoka S."/>
            <person name="Oshima K."/>
            <person name="Hattori M."/>
            <person name="Iwasaki W."/>
        </authorList>
    </citation>
    <scope>NUCLEOTIDE SEQUENCE [LARGE SCALE GENOMIC DNA]</scope>
    <source>
        <strain evidence="3 4">S8</strain>
    </source>
</reference>
<protein>
    <recommendedName>
        <fullName evidence="2">UPF0033 domain-containing protein</fullName>
    </recommendedName>
</protein>
<evidence type="ECO:0000313" key="4">
    <source>
        <dbReference type="Proteomes" id="UP000266313"/>
    </source>
</evidence>
<organism evidence="3 4">
    <name type="scientific">Methylocaldum marinum</name>
    <dbReference type="NCBI Taxonomy" id="1432792"/>
    <lineage>
        <taxon>Bacteria</taxon>
        <taxon>Pseudomonadati</taxon>
        <taxon>Pseudomonadota</taxon>
        <taxon>Gammaproteobacteria</taxon>
        <taxon>Methylococcales</taxon>
        <taxon>Methylococcaceae</taxon>
        <taxon>Methylocaldum</taxon>
    </lineage>
</organism>
<comment type="similarity">
    <text evidence="1">Belongs to the sulfur carrier protein TusA family.</text>
</comment>
<name>A0A286P3J5_9GAMM</name>
<keyword evidence="4" id="KW-1185">Reference proteome</keyword>
<dbReference type="Proteomes" id="UP000266313">
    <property type="component" value="Chromosome"/>
</dbReference>
<dbReference type="CDD" id="cd00291">
    <property type="entry name" value="SirA_YedF_YeeD"/>
    <property type="match status" value="1"/>
</dbReference>
<dbReference type="Gene3D" id="3.30.110.40">
    <property type="entry name" value="TusA-like domain"/>
    <property type="match status" value="1"/>
</dbReference>
<dbReference type="OrthoDB" id="9797352at2"/>